<dbReference type="Proteomes" id="UP001253595">
    <property type="component" value="Unassembled WGS sequence"/>
</dbReference>
<comment type="similarity">
    <text evidence="1">Belongs to the SMP-30/CGR1 family.</text>
</comment>
<dbReference type="InterPro" id="IPR011042">
    <property type="entry name" value="6-blade_b-propeller_TolB-like"/>
</dbReference>
<feature type="domain" description="SMP-30/Gluconolactonase/LRE-like region" evidence="2">
    <location>
        <begin position="16"/>
        <end position="260"/>
    </location>
</feature>
<dbReference type="InterPro" id="IPR013658">
    <property type="entry name" value="SGL"/>
</dbReference>
<evidence type="ECO:0000313" key="3">
    <source>
        <dbReference type="EMBL" id="MDR7091822.1"/>
    </source>
</evidence>
<protein>
    <submittedName>
        <fullName evidence="3">Sugar lactone lactonase YvrE</fullName>
    </submittedName>
</protein>
<comment type="caution">
    <text evidence="3">The sequence shown here is derived from an EMBL/GenBank/DDBJ whole genome shotgun (WGS) entry which is preliminary data.</text>
</comment>
<name>A0ABU1V363_9GAMM</name>
<gene>
    <name evidence="3" type="ORF">J2X05_003860</name>
</gene>
<dbReference type="InterPro" id="IPR005511">
    <property type="entry name" value="SMP-30"/>
</dbReference>
<dbReference type="PANTHER" id="PTHR10907:SF47">
    <property type="entry name" value="REGUCALCIN"/>
    <property type="match status" value="1"/>
</dbReference>
<dbReference type="RefSeq" id="WP_310075539.1">
    <property type="nucleotide sequence ID" value="NZ_JAVDVX010000008.1"/>
</dbReference>
<dbReference type="EMBL" id="JAVDVX010000008">
    <property type="protein sequence ID" value="MDR7091822.1"/>
    <property type="molecule type" value="Genomic_DNA"/>
</dbReference>
<reference evidence="3 4" key="1">
    <citation type="submission" date="2023-07" db="EMBL/GenBank/DDBJ databases">
        <title>Sorghum-associated microbial communities from plants grown in Nebraska, USA.</title>
        <authorList>
            <person name="Schachtman D."/>
        </authorList>
    </citation>
    <scope>NUCLEOTIDE SEQUENCE [LARGE SCALE GENOMIC DNA]</scope>
    <source>
        <strain evidence="3 4">BE190</strain>
    </source>
</reference>
<evidence type="ECO:0000259" key="2">
    <source>
        <dbReference type="Pfam" id="PF08450"/>
    </source>
</evidence>
<evidence type="ECO:0000313" key="4">
    <source>
        <dbReference type="Proteomes" id="UP001253595"/>
    </source>
</evidence>
<keyword evidence="4" id="KW-1185">Reference proteome</keyword>
<organism evidence="3 4">
    <name type="scientific">Cellvibrio fibrivorans</name>
    <dbReference type="NCBI Taxonomy" id="126350"/>
    <lineage>
        <taxon>Bacteria</taxon>
        <taxon>Pseudomonadati</taxon>
        <taxon>Pseudomonadota</taxon>
        <taxon>Gammaproteobacteria</taxon>
        <taxon>Cellvibrionales</taxon>
        <taxon>Cellvibrionaceae</taxon>
        <taxon>Cellvibrio</taxon>
    </lineage>
</organism>
<dbReference type="Pfam" id="PF08450">
    <property type="entry name" value="SGL"/>
    <property type="match status" value="1"/>
</dbReference>
<evidence type="ECO:0000256" key="1">
    <source>
        <dbReference type="ARBA" id="ARBA00008853"/>
    </source>
</evidence>
<accession>A0ABU1V363</accession>
<sequence length="293" mass="32445">MATLTLIDTVPCANLLGEGVQWNHQDGCFWWTDIPSSRLYRYRISDKQLSTWDMPERLCCFTFAKNDARILAAFESGFAWFDVATGAVEWIAKPESEIVGNRSNDGRCDRQGRFWMGTTVEQKNTPEQSAALYCLDQQFSVSKHFSGLMISNALCWSPDSCKLYHADSPTHSIRVYDFDAQTGELSNPEIFAHTEIGVEPDGACVDAEGFVWNAQWGGSRVVRYAPDGTKNLVLDMPVSQATCVAFGGSDFNLLAVTSARIGLSDAAITQQPQAGNLFIFQTDFTGLPEAWFG</sequence>
<dbReference type="Gene3D" id="2.120.10.30">
    <property type="entry name" value="TolB, C-terminal domain"/>
    <property type="match status" value="1"/>
</dbReference>
<proteinExistence type="inferred from homology"/>
<dbReference type="PRINTS" id="PR01790">
    <property type="entry name" value="SMP30FAMILY"/>
</dbReference>
<dbReference type="SUPFAM" id="SSF63829">
    <property type="entry name" value="Calcium-dependent phosphotriesterase"/>
    <property type="match status" value="1"/>
</dbReference>
<dbReference type="PANTHER" id="PTHR10907">
    <property type="entry name" value="REGUCALCIN"/>
    <property type="match status" value="1"/>
</dbReference>